<keyword evidence="2 6" id="KW-0812">Transmembrane</keyword>
<dbReference type="PANTHER" id="PTHR15549:SF30">
    <property type="entry name" value="MID2 DOMAIN-CONTAINING PROTEIN"/>
    <property type="match status" value="1"/>
</dbReference>
<evidence type="ECO:0000256" key="2">
    <source>
        <dbReference type="ARBA" id="ARBA00022692"/>
    </source>
</evidence>
<proteinExistence type="predicted"/>
<feature type="transmembrane region" description="Helical" evidence="6">
    <location>
        <begin position="216"/>
        <end position="238"/>
    </location>
</feature>
<comment type="caution">
    <text evidence="7">The sequence shown here is derived from an EMBL/GenBank/DDBJ whole genome shotgun (WGS) entry which is preliminary data.</text>
</comment>
<evidence type="ECO:0000256" key="5">
    <source>
        <dbReference type="SAM" id="MobiDB-lite"/>
    </source>
</evidence>
<evidence type="ECO:0000256" key="3">
    <source>
        <dbReference type="ARBA" id="ARBA00022989"/>
    </source>
</evidence>
<reference evidence="7" key="1">
    <citation type="submission" date="2022-11" db="EMBL/GenBank/DDBJ databases">
        <authorList>
            <person name="Petersen C."/>
        </authorList>
    </citation>
    <scope>NUCLEOTIDE SEQUENCE</scope>
    <source>
        <strain evidence="7">IBT 23319</strain>
    </source>
</reference>
<dbReference type="PANTHER" id="PTHR15549">
    <property type="entry name" value="PAIRED IMMUNOGLOBULIN-LIKE TYPE 2 RECEPTOR"/>
    <property type="match status" value="1"/>
</dbReference>
<evidence type="ECO:0000256" key="4">
    <source>
        <dbReference type="ARBA" id="ARBA00023136"/>
    </source>
</evidence>
<organism evidence="7 8">
    <name type="scientific">Penicillium citrinum</name>
    <dbReference type="NCBI Taxonomy" id="5077"/>
    <lineage>
        <taxon>Eukaryota</taxon>
        <taxon>Fungi</taxon>
        <taxon>Dikarya</taxon>
        <taxon>Ascomycota</taxon>
        <taxon>Pezizomycotina</taxon>
        <taxon>Eurotiomycetes</taxon>
        <taxon>Eurotiomycetidae</taxon>
        <taxon>Eurotiales</taxon>
        <taxon>Aspergillaceae</taxon>
        <taxon>Penicillium</taxon>
    </lineage>
</organism>
<dbReference type="GO" id="GO:0016020">
    <property type="term" value="C:membrane"/>
    <property type="evidence" value="ECO:0007669"/>
    <property type="project" value="UniProtKB-SubCell"/>
</dbReference>
<dbReference type="OrthoDB" id="4770059at2759"/>
<dbReference type="Proteomes" id="UP001147733">
    <property type="component" value="Unassembled WGS sequence"/>
</dbReference>
<dbReference type="EMBL" id="JAPQKT010000003">
    <property type="protein sequence ID" value="KAJ5234171.1"/>
    <property type="molecule type" value="Genomic_DNA"/>
</dbReference>
<sequence>MPTTTEPTTSTPSTISALTTTFTPPSSCISDLWLGSTSGKTWMNLGPISHSECLPSGWHKTDYYSPGVCPSGYGIANTGLVERGSVTETAATCCPTLNGHTYVTREPKSSTASESIDCLWSPAPLTTEFEYTWTTNGSTMSTSTALSSEEHVNAYGIYIRWQSSDLSSISPTTPATNTATTTGNTATTTTAAATSTSTKTPASSSGSSGLSTGAKVGIGVGVAVGGIIILALLGFLLLRRRRGRATQSRAQHNANGTNGAVLSNQSPSEMPSECAHEMPTEYTHLTPGTLKELPAEGNVPELEGTKK</sequence>
<keyword evidence="3 6" id="KW-1133">Transmembrane helix</keyword>
<evidence type="ECO:0000313" key="8">
    <source>
        <dbReference type="Proteomes" id="UP001147733"/>
    </source>
</evidence>
<feature type="region of interest" description="Disordered" evidence="5">
    <location>
        <begin position="168"/>
        <end position="211"/>
    </location>
</feature>
<name>A0A9W9TPH2_PENCI</name>
<dbReference type="GeneID" id="81381426"/>
<accession>A0A9W9TPH2</accession>
<feature type="region of interest" description="Disordered" evidence="5">
    <location>
        <begin position="247"/>
        <end position="307"/>
    </location>
</feature>
<gene>
    <name evidence="7" type="ORF">N7469_003339</name>
</gene>
<comment type="subcellular location">
    <subcellularLocation>
        <location evidence="1">Membrane</location>
        <topology evidence="1">Single-pass membrane protein</topology>
    </subcellularLocation>
</comment>
<dbReference type="InterPro" id="IPR051694">
    <property type="entry name" value="Immunoregulatory_rcpt-like"/>
</dbReference>
<keyword evidence="4 6" id="KW-0472">Membrane</keyword>
<protein>
    <submittedName>
        <fullName evidence="7">Uncharacterized protein</fullName>
    </submittedName>
</protein>
<dbReference type="AlphaFoldDB" id="A0A9W9TPH2"/>
<reference evidence="7" key="2">
    <citation type="journal article" date="2023" name="IMA Fungus">
        <title>Comparative genomic study of the Penicillium genus elucidates a diverse pangenome and 15 lateral gene transfer events.</title>
        <authorList>
            <person name="Petersen C."/>
            <person name="Sorensen T."/>
            <person name="Nielsen M.R."/>
            <person name="Sondergaard T.E."/>
            <person name="Sorensen J.L."/>
            <person name="Fitzpatrick D.A."/>
            <person name="Frisvad J.C."/>
            <person name="Nielsen K.L."/>
        </authorList>
    </citation>
    <scope>NUCLEOTIDE SEQUENCE</scope>
    <source>
        <strain evidence="7">IBT 23319</strain>
    </source>
</reference>
<dbReference type="GO" id="GO:0071944">
    <property type="term" value="C:cell periphery"/>
    <property type="evidence" value="ECO:0007669"/>
    <property type="project" value="UniProtKB-ARBA"/>
</dbReference>
<evidence type="ECO:0000256" key="1">
    <source>
        <dbReference type="ARBA" id="ARBA00004167"/>
    </source>
</evidence>
<feature type="compositionally biased region" description="Polar residues" evidence="5">
    <location>
        <begin position="247"/>
        <end position="269"/>
    </location>
</feature>
<dbReference type="RefSeq" id="XP_056501671.1">
    <property type="nucleotide sequence ID" value="XM_056642259.1"/>
</dbReference>
<keyword evidence="8" id="KW-1185">Reference proteome</keyword>
<evidence type="ECO:0000313" key="7">
    <source>
        <dbReference type="EMBL" id="KAJ5234171.1"/>
    </source>
</evidence>
<evidence type="ECO:0000256" key="6">
    <source>
        <dbReference type="SAM" id="Phobius"/>
    </source>
</evidence>